<proteinExistence type="predicted"/>
<sequence>MAANQTAKQTLLESAHRGRYASARFSWVTAPSVLCFTNVGLVASGDVGIVL</sequence>
<evidence type="ECO:0000313" key="1">
    <source>
        <dbReference type="EMBL" id="CAA9349302.1"/>
    </source>
</evidence>
<accession>A0A6J4M449</accession>
<gene>
    <name evidence="1" type="ORF">AVDCRST_MAG29-2121</name>
</gene>
<reference evidence="1" key="1">
    <citation type="submission" date="2020-02" db="EMBL/GenBank/DDBJ databases">
        <authorList>
            <person name="Meier V. D."/>
        </authorList>
    </citation>
    <scope>NUCLEOTIDE SEQUENCE</scope>
    <source>
        <strain evidence="1">AVDCRST_MAG29</strain>
    </source>
</reference>
<organism evidence="1">
    <name type="scientific">uncultured Nocardioidaceae bacterium</name>
    <dbReference type="NCBI Taxonomy" id="253824"/>
    <lineage>
        <taxon>Bacteria</taxon>
        <taxon>Bacillati</taxon>
        <taxon>Actinomycetota</taxon>
        <taxon>Actinomycetes</taxon>
        <taxon>Propionibacteriales</taxon>
        <taxon>Nocardioidaceae</taxon>
        <taxon>environmental samples</taxon>
    </lineage>
</organism>
<name>A0A6J4M449_9ACTN</name>
<protein>
    <submittedName>
        <fullName evidence="1">Uncharacterized protein</fullName>
    </submittedName>
</protein>
<dbReference type="AlphaFoldDB" id="A0A6J4M449"/>
<dbReference type="EMBL" id="CADCUG010000132">
    <property type="protein sequence ID" value="CAA9349302.1"/>
    <property type="molecule type" value="Genomic_DNA"/>
</dbReference>